<accession>A0A7C5QQS6</accession>
<gene>
    <name evidence="1" type="ORF">ENJ42_10205</name>
</gene>
<dbReference type="Proteomes" id="UP000885830">
    <property type="component" value="Unassembled WGS sequence"/>
</dbReference>
<comment type="caution">
    <text evidence="1">The sequence shown here is derived from an EMBL/GenBank/DDBJ whole genome shotgun (WGS) entry which is preliminary data.</text>
</comment>
<proteinExistence type="predicted"/>
<dbReference type="AlphaFoldDB" id="A0A7C5QQS6"/>
<organism evidence="1">
    <name type="scientific">Hellea balneolensis</name>
    <dbReference type="NCBI Taxonomy" id="287478"/>
    <lineage>
        <taxon>Bacteria</taxon>
        <taxon>Pseudomonadati</taxon>
        <taxon>Pseudomonadota</taxon>
        <taxon>Alphaproteobacteria</taxon>
        <taxon>Maricaulales</taxon>
        <taxon>Robiginitomaculaceae</taxon>
        <taxon>Hellea</taxon>
    </lineage>
</organism>
<reference evidence="1" key="1">
    <citation type="journal article" date="2020" name="mSystems">
        <title>Genome- and Community-Level Interaction Insights into Carbon Utilization and Element Cycling Functions of Hydrothermarchaeota in Hydrothermal Sediment.</title>
        <authorList>
            <person name="Zhou Z."/>
            <person name="Liu Y."/>
            <person name="Xu W."/>
            <person name="Pan J."/>
            <person name="Luo Z.H."/>
            <person name="Li M."/>
        </authorList>
    </citation>
    <scope>NUCLEOTIDE SEQUENCE [LARGE SCALE GENOMIC DNA]</scope>
    <source>
        <strain evidence="1">HyVt-485</strain>
    </source>
</reference>
<dbReference type="EMBL" id="DRMJ01000538">
    <property type="protein sequence ID" value="HHL43981.1"/>
    <property type="molecule type" value="Genomic_DNA"/>
</dbReference>
<evidence type="ECO:0000313" key="1">
    <source>
        <dbReference type="EMBL" id="HHL43981.1"/>
    </source>
</evidence>
<sequence>MLYLTMGNEGWAMQAGLDKLIAALETDAPKGLSWVYVDRRQSEHHGSIYHPAALDAFRTFYPVAHREGHSPKAFYLFVDGIGPSLSKMVKQDLKFDCTNERARRTTFAEFNQNYQQWNGLCVLMKPGDRPSKGNLK</sequence>
<name>A0A7C5QQS6_9PROT</name>
<protein>
    <submittedName>
        <fullName evidence="1">Uncharacterized protein</fullName>
    </submittedName>
</protein>